<name>A0AAV4S7H0_CAEEX</name>
<dbReference type="AlphaFoldDB" id="A0AAV4S7H0"/>
<accession>A0AAV4S7H0</accession>
<gene>
    <name evidence="1" type="ORF">CEXT_257491</name>
</gene>
<protein>
    <submittedName>
        <fullName evidence="1">Uncharacterized protein</fullName>
    </submittedName>
</protein>
<comment type="caution">
    <text evidence="1">The sequence shown here is derived from an EMBL/GenBank/DDBJ whole genome shotgun (WGS) entry which is preliminary data.</text>
</comment>
<keyword evidence="2" id="KW-1185">Reference proteome</keyword>
<proteinExistence type="predicted"/>
<reference evidence="1 2" key="1">
    <citation type="submission" date="2021-06" db="EMBL/GenBank/DDBJ databases">
        <title>Caerostris extrusa draft genome.</title>
        <authorList>
            <person name="Kono N."/>
            <person name="Arakawa K."/>
        </authorList>
    </citation>
    <scope>NUCLEOTIDE SEQUENCE [LARGE SCALE GENOMIC DNA]</scope>
</reference>
<evidence type="ECO:0000313" key="1">
    <source>
        <dbReference type="EMBL" id="GIY29116.1"/>
    </source>
</evidence>
<organism evidence="1 2">
    <name type="scientific">Caerostris extrusa</name>
    <name type="common">Bark spider</name>
    <name type="synonym">Caerostris bankana</name>
    <dbReference type="NCBI Taxonomy" id="172846"/>
    <lineage>
        <taxon>Eukaryota</taxon>
        <taxon>Metazoa</taxon>
        <taxon>Ecdysozoa</taxon>
        <taxon>Arthropoda</taxon>
        <taxon>Chelicerata</taxon>
        <taxon>Arachnida</taxon>
        <taxon>Araneae</taxon>
        <taxon>Araneomorphae</taxon>
        <taxon>Entelegynae</taxon>
        <taxon>Araneoidea</taxon>
        <taxon>Araneidae</taxon>
        <taxon>Caerostris</taxon>
    </lineage>
</organism>
<evidence type="ECO:0000313" key="2">
    <source>
        <dbReference type="Proteomes" id="UP001054945"/>
    </source>
</evidence>
<dbReference type="Proteomes" id="UP001054945">
    <property type="component" value="Unassembled WGS sequence"/>
</dbReference>
<sequence length="92" mass="10496">MRIQAREAKTVGGQYCRVRGSQVIRVVQRIYLSRLEKKLLAIDALAYLLLFLTRYELGKGVECTSARHMKNEPETVPWRGCENRVGSAWGSL</sequence>
<dbReference type="EMBL" id="BPLR01009024">
    <property type="protein sequence ID" value="GIY29116.1"/>
    <property type="molecule type" value="Genomic_DNA"/>
</dbReference>